<accession>A0ABV0EFT7</accession>
<dbReference type="EMBL" id="JBAJEX010000003">
    <property type="protein sequence ID" value="MEO1766588.1"/>
    <property type="molecule type" value="Genomic_DNA"/>
</dbReference>
<dbReference type="RefSeq" id="WP_347307699.1">
    <property type="nucleotide sequence ID" value="NZ_JBAJEX010000003.1"/>
</dbReference>
<reference evidence="3 4" key="1">
    <citation type="submission" date="2024-02" db="EMBL/GenBank/DDBJ databases">
        <title>New thermophilic sulfur-oxidizing bacteria from a hot springs of the Uzon caldera (Kamchatka, Russia).</title>
        <authorList>
            <person name="Dukat A.M."/>
            <person name="Elcheninov A.G."/>
            <person name="Frolov E.N."/>
        </authorList>
    </citation>
    <scope>NUCLEOTIDE SEQUENCE [LARGE SCALE GENOMIC DNA]</scope>
    <source>
        <strain evidence="3 4">AK1</strain>
    </source>
</reference>
<dbReference type="Proteomes" id="UP001482231">
    <property type="component" value="Unassembled WGS sequence"/>
</dbReference>
<keyword evidence="1" id="KW-1133">Transmembrane helix</keyword>
<feature type="transmembrane region" description="Helical" evidence="1">
    <location>
        <begin position="82"/>
        <end position="100"/>
    </location>
</feature>
<dbReference type="PANTHER" id="PTHR42208">
    <property type="entry name" value="HEAVY METAL TRANSPORTER-RELATED"/>
    <property type="match status" value="1"/>
</dbReference>
<evidence type="ECO:0000313" key="4">
    <source>
        <dbReference type="Proteomes" id="UP001482231"/>
    </source>
</evidence>
<feature type="transmembrane region" description="Helical" evidence="1">
    <location>
        <begin position="165"/>
        <end position="187"/>
    </location>
</feature>
<sequence length="221" mass="23626">MPELSLLAAALVGLMGGVHCVGMCGPLVTAFALQRPGKEPRLLLHLSANLGRLVSYTLAGAVAGGLGESSLWLRQLFPVEQLLFGLAQVMLVLLGLYLAGWNRWLLHVERAGSVVWRRLQPLFTRVLPIERPGQAFLAGLLWGWLPCGLVYSVLIAALASGSPTSGALTMLAFGLGTLPNLLAMGWFANRLAAWVRRPVVRRTAGLAVLGLGLVGLARLFF</sequence>
<keyword evidence="1" id="KW-0472">Membrane</keyword>
<name>A0ABV0EFT7_9BURK</name>
<protein>
    <submittedName>
        <fullName evidence="3">Sulfite exporter TauE/SafE family protein</fullName>
    </submittedName>
</protein>
<evidence type="ECO:0000259" key="2">
    <source>
        <dbReference type="Pfam" id="PF13386"/>
    </source>
</evidence>
<proteinExistence type="predicted"/>
<feature type="transmembrane region" description="Helical" evidence="1">
    <location>
        <begin position="135"/>
        <end position="159"/>
    </location>
</feature>
<dbReference type="Pfam" id="PF13386">
    <property type="entry name" value="DsbD_2"/>
    <property type="match status" value="1"/>
</dbReference>
<evidence type="ECO:0000313" key="3">
    <source>
        <dbReference type="EMBL" id="MEO1766588.1"/>
    </source>
</evidence>
<keyword evidence="4" id="KW-1185">Reference proteome</keyword>
<gene>
    <name evidence="3" type="ORF">V6E02_05130</name>
</gene>
<evidence type="ECO:0000256" key="1">
    <source>
        <dbReference type="SAM" id="Phobius"/>
    </source>
</evidence>
<keyword evidence="1" id="KW-0812">Transmembrane</keyword>
<organism evidence="3 4">
    <name type="scientific">Thiobacter aerophilum</name>
    <dbReference type="NCBI Taxonomy" id="3121275"/>
    <lineage>
        <taxon>Bacteria</taxon>
        <taxon>Pseudomonadati</taxon>
        <taxon>Pseudomonadota</taxon>
        <taxon>Betaproteobacteria</taxon>
        <taxon>Burkholderiales</taxon>
        <taxon>Thiobacteraceae</taxon>
        <taxon>Thiobacter</taxon>
    </lineage>
</organism>
<feature type="transmembrane region" description="Helical" evidence="1">
    <location>
        <begin position="199"/>
        <end position="220"/>
    </location>
</feature>
<comment type="caution">
    <text evidence="3">The sequence shown here is derived from an EMBL/GenBank/DDBJ whole genome shotgun (WGS) entry which is preliminary data.</text>
</comment>
<dbReference type="InterPro" id="IPR039447">
    <property type="entry name" value="UreH-like_TM_dom"/>
</dbReference>
<dbReference type="PANTHER" id="PTHR42208:SF1">
    <property type="entry name" value="HEAVY METAL TRANSPORTER"/>
    <property type="match status" value="1"/>
</dbReference>
<feature type="domain" description="Urease accessory protein UreH-like transmembrane" evidence="2">
    <location>
        <begin position="9"/>
        <end position="213"/>
    </location>
</feature>